<reference evidence="3" key="1">
    <citation type="submission" date="2017-01" db="EMBL/GenBank/DDBJ databases">
        <authorList>
            <person name="Brunel B."/>
        </authorList>
    </citation>
    <scope>NUCLEOTIDE SEQUENCE [LARGE SCALE GENOMIC DNA]</scope>
</reference>
<keyword evidence="3" id="KW-1185">Reference proteome</keyword>
<sequence length="71" mass="8443">MFFVRLIFAVLATALVARAISSASDILFFKAFFHKEERRLARLCGCARHSTKPWRMRSRTRLPRVRYRGWL</sequence>
<evidence type="ECO:0000256" key="1">
    <source>
        <dbReference type="SAM" id="SignalP"/>
    </source>
</evidence>
<name>A0A1R3V3T2_9HYPH</name>
<dbReference type="Proteomes" id="UP000188388">
    <property type="component" value="Unassembled WGS sequence"/>
</dbReference>
<keyword evidence="1" id="KW-0732">Signal</keyword>
<evidence type="ECO:0008006" key="4">
    <source>
        <dbReference type="Google" id="ProtNLM"/>
    </source>
</evidence>
<protein>
    <recommendedName>
        <fullName evidence="4">Secreted protein</fullName>
    </recommendedName>
</protein>
<gene>
    <name evidence="2" type="ORF">BQ8794_170066</name>
</gene>
<evidence type="ECO:0000313" key="3">
    <source>
        <dbReference type="Proteomes" id="UP000188388"/>
    </source>
</evidence>
<dbReference type="EMBL" id="FTPD01000009">
    <property type="protein sequence ID" value="SIT54573.1"/>
    <property type="molecule type" value="Genomic_DNA"/>
</dbReference>
<accession>A0A1R3V3T2</accession>
<organism evidence="2 3">
    <name type="scientific">Mesorhizobium prunaredense</name>
    <dbReference type="NCBI Taxonomy" id="1631249"/>
    <lineage>
        <taxon>Bacteria</taxon>
        <taxon>Pseudomonadati</taxon>
        <taxon>Pseudomonadota</taxon>
        <taxon>Alphaproteobacteria</taxon>
        <taxon>Hyphomicrobiales</taxon>
        <taxon>Phyllobacteriaceae</taxon>
        <taxon>Mesorhizobium</taxon>
    </lineage>
</organism>
<feature type="chain" id="PRO_5013340221" description="Secreted protein" evidence="1">
    <location>
        <begin position="20"/>
        <end position="71"/>
    </location>
</feature>
<feature type="signal peptide" evidence="1">
    <location>
        <begin position="1"/>
        <end position="19"/>
    </location>
</feature>
<proteinExistence type="predicted"/>
<dbReference type="AlphaFoldDB" id="A0A1R3V3T2"/>
<evidence type="ECO:0000313" key="2">
    <source>
        <dbReference type="EMBL" id="SIT54573.1"/>
    </source>
</evidence>